<dbReference type="EC" id="1.3.99.16" evidence="1"/>
<dbReference type="GO" id="GO:0047121">
    <property type="term" value="F:isoquinoline 1-oxidoreductase activity"/>
    <property type="evidence" value="ECO:0007669"/>
    <property type="project" value="UniProtKB-EC"/>
</dbReference>
<sequence>MSERMTDAPPDLSILDRNADDRTYMAEGIACLQNGLELGDPLDIERYRVLLRRLYAAGRFDLALGRLFEGHIDALQIIHRYGEADAAKRLHDAARHGARFGVWNAPLAGEALRLDDGRLDGGKAFASGAGLITHALVTADVADGPGKQLLVVDLAHTPPDIDTRWWQVLGMQRSHTHLVRWRNAALTANDMRIGKLGDYEREPWLSAGALRFVAVHAGGIAGLFDGVRRHLVMRERESDPHQAARLGRLFGLADSAAAIVERTATRLYETDAQTHPALVANARSVVLDVGEQALTLAQQCVGLSAFFETDALCGHMADLMVYLRQPAPDAQRVKTGAAAAARHIELSL</sequence>
<dbReference type="Gene3D" id="2.40.110.10">
    <property type="entry name" value="Butyryl-CoA Dehydrogenase, subunit A, domain 2"/>
    <property type="match status" value="1"/>
</dbReference>
<dbReference type="EMBL" id="AFNV02000010">
    <property type="protein sequence ID" value="ERJ19395.1"/>
    <property type="molecule type" value="Genomic_DNA"/>
</dbReference>
<dbReference type="InterPro" id="IPR009100">
    <property type="entry name" value="AcylCoA_DH/oxidase_NM_dom_sf"/>
</dbReference>
<dbReference type="eggNOG" id="COG1960">
    <property type="taxonomic scope" value="Bacteria"/>
</dbReference>
<gene>
    <name evidence="1" type="ORF">SSPSH_001769</name>
</gene>
<accession>U2ENG8</accession>
<reference evidence="1 2" key="2">
    <citation type="journal article" date="2013" name="PLoS ONE">
        <title>INDIGO - INtegrated Data Warehouse of MIcrobial GenOmes with Examples from the Red Sea Extremophiles.</title>
        <authorList>
            <person name="Alam I."/>
            <person name="Antunes A."/>
            <person name="Kamau A.A."/>
            <person name="Ba Alawi W."/>
            <person name="Kalkatawi M."/>
            <person name="Stingl U."/>
            <person name="Bajic V.B."/>
        </authorList>
    </citation>
    <scope>NUCLEOTIDE SEQUENCE [LARGE SCALE GENOMIC DNA]</scope>
    <source>
        <strain evidence="1 2">E1L3A</strain>
    </source>
</reference>
<organism evidence="1 2">
    <name type="scientific">Salinisphaera shabanensis E1L3A</name>
    <dbReference type="NCBI Taxonomy" id="1033802"/>
    <lineage>
        <taxon>Bacteria</taxon>
        <taxon>Pseudomonadati</taxon>
        <taxon>Pseudomonadota</taxon>
        <taxon>Gammaproteobacteria</taxon>
        <taxon>Salinisphaerales</taxon>
        <taxon>Salinisphaeraceae</taxon>
        <taxon>Salinisphaera</taxon>
    </lineage>
</organism>
<dbReference type="SUPFAM" id="SSF47203">
    <property type="entry name" value="Acyl-CoA dehydrogenase C-terminal domain-like"/>
    <property type="match status" value="1"/>
</dbReference>
<proteinExistence type="predicted"/>
<evidence type="ECO:0000313" key="2">
    <source>
        <dbReference type="Proteomes" id="UP000006242"/>
    </source>
</evidence>
<dbReference type="STRING" id="1033802.SSPSH_001769"/>
<evidence type="ECO:0000313" key="1">
    <source>
        <dbReference type="EMBL" id="ERJ19395.1"/>
    </source>
</evidence>
<dbReference type="InterPro" id="IPR036250">
    <property type="entry name" value="AcylCo_DH-like_C"/>
</dbReference>
<comment type="caution">
    <text evidence="1">The sequence shown here is derived from an EMBL/GenBank/DDBJ whole genome shotgun (WGS) entry which is preliminary data.</text>
</comment>
<dbReference type="OrthoDB" id="107064at2"/>
<keyword evidence="2" id="KW-1185">Reference proteome</keyword>
<dbReference type="Proteomes" id="UP000006242">
    <property type="component" value="Unassembled WGS sequence"/>
</dbReference>
<name>U2ENG8_9GAMM</name>
<protein>
    <submittedName>
        <fullName evidence="1">Isoquinoline 1-oxidoreductase protein</fullName>
        <ecNumber evidence="1">1.3.99.16</ecNumber>
    </submittedName>
</protein>
<dbReference type="AlphaFoldDB" id="U2ENG8"/>
<keyword evidence="1" id="KW-0560">Oxidoreductase</keyword>
<reference evidence="1 2" key="1">
    <citation type="journal article" date="2011" name="J. Bacteriol.">
        <title>Genome sequence of Salinisphaera shabanensis, a gammaproteobacterium from the harsh, variable environment of the brine-seawater interface of the Shaban Deep in the Red Sea.</title>
        <authorList>
            <person name="Antunes A."/>
            <person name="Alam I."/>
            <person name="Bajic V.B."/>
            <person name="Stingl U."/>
        </authorList>
    </citation>
    <scope>NUCLEOTIDE SEQUENCE [LARGE SCALE GENOMIC DNA]</scope>
    <source>
        <strain evidence="1 2">E1L3A</strain>
    </source>
</reference>
<dbReference type="InterPro" id="IPR046373">
    <property type="entry name" value="Acyl-CoA_Oxase/DH_mid-dom_sf"/>
</dbReference>
<dbReference type="SUPFAM" id="SSF56645">
    <property type="entry name" value="Acyl-CoA dehydrogenase NM domain-like"/>
    <property type="match status" value="1"/>
</dbReference>